<keyword evidence="2 4" id="KW-0863">Zinc-finger</keyword>
<dbReference type="EMBL" id="OU896723">
    <property type="protein sequence ID" value="CAG9818042.1"/>
    <property type="molecule type" value="Genomic_DNA"/>
</dbReference>
<gene>
    <name evidence="6" type="ORF">PHAECO_LOCUS5677</name>
</gene>
<reference evidence="6" key="2">
    <citation type="submission" date="2022-10" db="EMBL/GenBank/DDBJ databases">
        <authorList>
            <consortium name="ENA_rothamsted_submissions"/>
            <consortium name="culmorum"/>
            <person name="King R."/>
        </authorList>
    </citation>
    <scope>NUCLEOTIDE SEQUENCE</scope>
</reference>
<organism evidence="6 7">
    <name type="scientific">Phaedon cochleariae</name>
    <name type="common">Mustard beetle</name>
    <dbReference type="NCBI Taxonomy" id="80249"/>
    <lineage>
        <taxon>Eukaryota</taxon>
        <taxon>Metazoa</taxon>
        <taxon>Ecdysozoa</taxon>
        <taxon>Arthropoda</taxon>
        <taxon>Hexapoda</taxon>
        <taxon>Insecta</taxon>
        <taxon>Pterygota</taxon>
        <taxon>Neoptera</taxon>
        <taxon>Endopterygota</taxon>
        <taxon>Coleoptera</taxon>
        <taxon>Polyphaga</taxon>
        <taxon>Cucujiformia</taxon>
        <taxon>Chrysomeloidea</taxon>
        <taxon>Chrysomelidae</taxon>
        <taxon>Chrysomelinae</taxon>
        <taxon>Chrysomelini</taxon>
        <taxon>Phaedon</taxon>
    </lineage>
</organism>
<dbReference type="Gene3D" id="3.30.40.10">
    <property type="entry name" value="Zinc/RING finger domain, C3HC4 (zinc finger)"/>
    <property type="match status" value="2"/>
</dbReference>
<dbReference type="GO" id="GO:0043161">
    <property type="term" value="P:proteasome-mediated ubiquitin-dependent protein catabolic process"/>
    <property type="evidence" value="ECO:0007669"/>
    <property type="project" value="TreeGrafter"/>
</dbReference>
<dbReference type="AlphaFoldDB" id="A0A9N9X4J0"/>
<dbReference type="GO" id="GO:0005737">
    <property type="term" value="C:cytoplasm"/>
    <property type="evidence" value="ECO:0007669"/>
    <property type="project" value="TreeGrafter"/>
</dbReference>
<dbReference type="PANTHER" id="PTHR45877:SF2">
    <property type="entry name" value="E3 UBIQUITIN-PROTEIN LIGASE SINA-RELATED"/>
    <property type="match status" value="1"/>
</dbReference>
<reference evidence="6" key="1">
    <citation type="submission" date="2022-01" db="EMBL/GenBank/DDBJ databases">
        <authorList>
            <person name="King R."/>
        </authorList>
    </citation>
    <scope>NUCLEOTIDE SEQUENCE</scope>
</reference>
<proteinExistence type="predicted"/>
<sequence length="394" mass="45201">MTAVRDKIMAELVELRNAIISLKCCLCENLLTVPPIMVLSEDGKQLKCGRCKNNNDRPSICRNFAFENVAMFSSVPCMYKDCSKIMPWKEVERHEDACDKKTIKCPIYYEECDGIIQVRDVDSHCHRFHTDKIFHNSFNIIVSYFLSPSVVSFLTFSGLGYRPHNFIMMIIKTPRLAQVYVASLEEIDENFTYDLKLSCANNNTSVTYENQPISKYDEKNHCLRCMNGGCDLTFYPHTKIQHDIPVYNHFKTINLTLMKPVLGDSLKIRFTIRIVPKKKIIPLWDTATGISLRNDMNVNDKCLKKQLRCPICMEYMISKIYNCENGHVLCDACKPKLTECPSCRTKLGGLRNFPLENLADELVLACIFSKNGCALTGRLELLSQHEKECEHEGE</sequence>
<dbReference type="PROSITE" id="PS50089">
    <property type="entry name" value="ZF_RING_2"/>
    <property type="match status" value="1"/>
</dbReference>
<dbReference type="SUPFAM" id="SSF57850">
    <property type="entry name" value="RING/U-box"/>
    <property type="match status" value="1"/>
</dbReference>
<evidence type="ECO:0000256" key="1">
    <source>
        <dbReference type="ARBA" id="ARBA00022723"/>
    </source>
</evidence>
<accession>A0A9N9X4J0</accession>
<dbReference type="Proteomes" id="UP001153737">
    <property type="component" value="Chromosome 17"/>
</dbReference>
<dbReference type="GO" id="GO:0031624">
    <property type="term" value="F:ubiquitin conjugating enzyme binding"/>
    <property type="evidence" value="ECO:0007669"/>
    <property type="project" value="TreeGrafter"/>
</dbReference>
<evidence type="ECO:0000313" key="7">
    <source>
        <dbReference type="Proteomes" id="UP001153737"/>
    </source>
</evidence>
<dbReference type="InterPro" id="IPR001841">
    <property type="entry name" value="Znf_RING"/>
</dbReference>
<protein>
    <recommendedName>
        <fullName evidence="5">RING-type domain-containing protein</fullName>
    </recommendedName>
</protein>
<name>A0A9N9X4J0_PHACE</name>
<evidence type="ECO:0000313" key="6">
    <source>
        <dbReference type="EMBL" id="CAG9818042.1"/>
    </source>
</evidence>
<dbReference type="GO" id="GO:0061630">
    <property type="term" value="F:ubiquitin protein ligase activity"/>
    <property type="evidence" value="ECO:0007669"/>
    <property type="project" value="TreeGrafter"/>
</dbReference>
<dbReference type="GO" id="GO:0008270">
    <property type="term" value="F:zinc ion binding"/>
    <property type="evidence" value="ECO:0007669"/>
    <property type="project" value="UniProtKB-KW"/>
</dbReference>
<evidence type="ECO:0000256" key="3">
    <source>
        <dbReference type="ARBA" id="ARBA00022833"/>
    </source>
</evidence>
<keyword evidence="7" id="KW-1185">Reference proteome</keyword>
<evidence type="ECO:0000259" key="5">
    <source>
        <dbReference type="PROSITE" id="PS50089"/>
    </source>
</evidence>
<dbReference type="PANTHER" id="PTHR45877">
    <property type="entry name" value="E3 UBIQUITIN-PROTEIN LIGASE SIAH2"/>
    <property type="match status" value="1"/>
</dbReference>
<feature type="domain" description="RING-type" evidence="5">
    <location>
        <begin position="309"/>
        <end position="344"/>
    </location>
</feature>
<dbReference type="Pfam" id="PF21362">
    <property type="entry name" value="Sina_RING"/>
    <property type="match status" value="1"/>
</dbReference>
<dbReference type="InterPro" id="IPR049548">
    <property type="entry name" value="Sina-like_RING"/>
</dbReference>
<keyword evidence="1" id="KW-0479">Metal-binding</keyword>
<dbReference type="SUPFAM" id="SSF49599">
    <property type="entry name" value="TRAF domain-like"/>
    <property type="match status" value="1"/>
</dbReference>
<dbReference type="InterPro" id="IPR013083">
    <property type="entry name" value="Znf_RING/FYVE/PHD"/>
</dbReference>
<evidence type="ECO:0000256" key="2">
    <source>
        <dbReference type="ARBA" id="ARBA00022771"/>
    </source>
</evidence>
<dbReference type="OrthoDB" id="6677380at2759"/>
<keyword evidence="3" id="KW-0862">Zinc</keyword>
<dbReference type="InterPro" id="IPR004162">
    <property type="entry name" value="SINA-like_animal"/>
</dbReference>
<evidence type="ECO:0000256" key="4">
    <source>
        <dbReference type="PROSITE-ProRule" id="PRU00175"/>
    </source>
</evidence>